<feature type="domain" description="MULE transposase" evidence="2">
    <location>
        <begin position="229"/>
        <end position="321"/>
    </location>
</feature>
<dbReference type="InterPro" id="IPR018289">
    <property type="entry name" value="MULE_transposase_dom"/>
</dbReference>
<name>A0A2G2ZAF9_CAPAN</name>
<proteinExistence type="predicted"/>
<reference evidence="3 4" key="1">
    <citation type="journal article" date="2014" name="Nat. Genet.">
        <title>Genome sequence of the hot pepper provides insights into the evolution of pungency in Capsicum species.</title>
        <authorList>
            <person name="Kim S."/>
            <person name="Park M."/>
            <person name="Yeom S.I."/>
            <person name="Kim Y.M."/>
            <person name="Lee J.M."/>
            <person name="Lee H.A."/>
            <person name="Seo E."/>
            <person name="Choi J."/>
            <person name="Cheong K."/>
            <person name="Kim K.T."/>
            <person name="Jung K."/>
            <person name="Lee G.W."/>
            <person name="Oh S.K."/>
            <person name="Bae C."/>
            <person name="Kim S.B."/>
            <person name="Lee H.Y."/>
            <person name="Kim S.Y."/>
            <person name="Kim M.S."/>
            <person name="Kang B.C."/>
            <person name="Jo Y.D."/>
            <person name="Yang H.B."/>
            <person name="Jeong H.J."/>
            <person name="Kang W.H."/>
            <person name="Kwon J.K."/>
            <person name="Shin C."/>
            <person name="Lim J.Y."/>
            <person name="Park J.H."/>
            <person name="Huh J.H."/>
            <person name="Kim J.S."/>
            <person name="Kim B.D."/>
            <person name="Cohen O."/>
            <person name="Paran I."/>
            <person name="Suh M.C."/>
            <person name="Lee S.B."/>
            <person name="Kim Y.K."/>
            <person name="Shin Y."/>
            <person name="Noh S.J."/>
            <person name="Park J."/>
            <person name="Seo Y.S."/>
            <person name="Kwon S.Y."/>
            <person name="Kim H.A."/>
            <person name="Park J.M."/>
            <person name="Kim H.J."/>
            <person name="Choi S.B."/>
            <person name="Bosland P.W."/>
            <person name="Reeves G."/>
            <person name="Jo S.H."/>
            <person name="Lee B.W."/>
            <person name="Cho H.T."/>
            <person name="Choi H.S."/>
            <person name="Lee M.S."/>
            <person name="Yu Y."/>
            <person name="Do Choi Y."/>
            <person name="Park B.S."/>
            <person name="van Deynze A."/>
            <person name="Ashrafi H."/>
            <person name="Hill T."/>
            <person name="Kim W.T."/>
            <person name="Pai H.S."/>
            <person name="Ahn H.K."/>
            <person name="Yeam I."/>
            <person name="Giovannoni J.J."/>
            <person name="Rose J.K."/>
            <person name="Sorensen I."/>
            <person name="Lee S.J."/>
            <person name="Kim R.W."/>
            <person name="Choi I.Y."/>
            <person name="Choi B.S."/>
            <person name="Lim J.S."/>
            <person name="Lee Y.H."/>
            <person name="Choi D."/>
        </authorList>
    </citation>
    <scope>NUCLEOTIDE SEQUENCE [LARGE SCALE GENOMIC DNA]</scope>
    <source>
        <strain evidence="4">cv. CM334</strain>
    </source>
</reference>
<gene>
    <name evidence="3" type="ORF">T459_17048</name>
</gene>
<dbReference type="InterPro" id="IPR004330">
    <property type="entry name" value="FAR1_DNA_bnd_dom"/>
</dbReference>
<keyword evidence="4" id="KW-1185">Reference proteome</keyword>
<dbReference type="Proteomes" id="UP000222542">
    <property type="component" value="Unassembled WGS sequence"/>
</dbReference>
<dbReference type="Pfam" id="PF03101">
    <property type="entry name" value="FAR1"/>
    <property type="match status" value="1"/>
</dbReference>
<dbReference type="STRING" id="4072.A0A2G2ZAF9"/>
<dbReference type="Gramene" id="PHT78996">
    <property type="protein sequence ID" value="PHT78996"/>
    <property type="gene ID" value="T459_17048"/>
</dbReference>
<sequence>MDKNFVFEIGMKFDSEEESYNAYNLYAVVKDFGVRKGPKTKNRNNEITRCLFLCSYEGQSDKLSPFQEMKRQRLEYRCGCLARIKFKISNDMWKVCEFNDVHSHPMIEGNLRHFIQSGRKLTSATKNILGSMVEAGIRTKKAIRYLQKEAGGIKNTEFIEQDAHNFIQAHKRNIISGGDAQALINHFMHLQSEDSNFFYSFQVDEDGRFCNFFWRDSISRMHYECFGDVIIFDTTYRTNKYNMICATFVGVNNHWKNIFFGCAFLCDETTSYFTWLFQAFLKGMGEKTPTTIFTDQAPTIAAVVREVFPETCHQLCEWYIDRNAQKIYPIFTGNKDFKTTSILSYGDASQNQNLK</sequence>
<dbReference type="PANTHER" id="PTHR47718">
    <property type="entry name" value="OS01G0519700 PROTEIN"/>
    <property type="match status" value="1"/>
</dbReference>
<evidence type="ECO:0000313" key="3">
    <source>
        <dbReference type="EMBL" id="PHT78996.1"/>
    </source>
</evidence>
<dbReference type="PANTHER" id="PTHR47718:SF17">
    <property type="entry name" value="PROTEIN FAR1-RELATED SEQUENCE 5-LIKE"/>
    <property type="match status" value="1"/>
</dbReference>
<evidence type="ECO:0000313" key="4">
    <source>
        <dbReference type="Proteomes" id="UP000222542"/>
    </source>
</evidence>
<dbReference type="Pfam" id="PF10551">
    <property type="entry name" value="MULE"/>
    <property type="match status" value="1"/>
</dbReference>
<reference evidence="3 4" key="2">
    <citation type="journal article" date="2017" name="Genome Biol.">
        <title>New reference genome sequences of hot pepper reveal the massive evolution of plant disease-resistance genes by retroduplication.</title>
        <authorList>
            <person name="Kim S."/>
            <person name="Park J."/>
            <person name="Yeom S.I."/>
            <person name="Kim Y.M."/>
            <person name="Seo E."/>
            <person name="Kim K.T."/>
            <person name="Kim M.S."/>
            <person name="Lee J.M."/>
            <person name="Cheong K."/>
            <person name="Shin H.S."/>
            <person name="Kim S.B."/>
            <person name="Han K."/>
            <person name="Lee J."/>
            <person name="Park M."/>
            <person name="Lee H.A."/>
            <person name="Lee H.Y."/>
            <person name="Lee Y."/>
            <person name="Oh S."/>
            <person name="Lee J.H."/>
            <person name="Choi E."/>
            <person name="Choi E."/>
            <person name="Lee S.E."/>
            <person name="Jeon J."/>
            <person name="Kim H."/>
            <person name="Choi G."/>
            <person name="Song H."/>
            <person name="Lee J."/>
            <person name="Lee S.C."/>
            <person name="Kwon J.K."/>
            <person name="Lee H.Y."/>
            <person name="Koo N."/>
            <person name="Hong Y."/>
            <person name="Kim R.W."/>
            <person name="Kang W.H."/>
            <person name="Huh J.H."/>
            <person name="Kang B.C."/>
            <person name="Yang T.J."/>
            <person name="Lee Y.H."/>
            <person name="Bennetzen J.L."/>
            <person name="Choi D."/>
        </authorList>
    </citation>
    <scope>NUCLEOTIDE SEQUENCE [LARGE SCALE GENOMIC DNA]</scope>
    <source>
        <strain evidence="4">cv. CM334</strain>
    </source>
</reference>
<feature type="domain" description="FAR1" evidence="1">
    <location>
        <begin position="23"/>
        <end position="107"/>
    </location>
</feature>
<organism evidence="3 4">
    <name type="scientific">Capsicum annuum</name>
    <name type="common">Capsicum pepper</name>
    <dbReference type="NCBI Taxonomy" id="4072"/>
    <lineage>
        <taxon>Eukaryota</taxon>
        <taxon>Viridiplantae</taxon>
        <taxon>Streptophyta</taxon>
        <taxon>Embryophyta</taxon>
        <taxon>Tracheophyta</taxon>
        <taxon>Spermatophyta</taxon>
        <taxon>Magnoliopsida</taxon>
        <taxon>eudicotyledons</taxon>
        <taxon>Gunneridae</taxon>
        <taxon>Pentapetalae</taxon>
        <taxon>asterids</taxon>
        <taxon>lamiids</taxon>
        <taxon>Solanales</taxon>
        <taxon>Solanaceae</taxon>
        <taxon>Solanoideae</taxon>
        <taxon>Capsiceae</taxon>
        <taxon>Capsicum</taxon>
    </lineage>
</organism>
<protein>
    <submittedName>
        <fullName evidence="3">Uncharacterized protein</fullName>
    </submittedName>
</protein>
<dbReference type="EMBL" id="AYRZ02000006">
    <property type="protein sequence ID" value="PHT78996.1"/>
    <property type="molecule type" value="Genomic_DNA"/>
</dbReference>
<evidence type="ECO:0000259" key="2">
    <source>
        <dbReference type="Pfam" id="PF10551"/>
    </source>
</evidence>
<accession>A0A2G2ZAF9</accession>
<evidence type="ECO:0000259" key="1">
    <source>
        <dbReference type="Pfam" id="PF03101"/>
    </source>
</evidence>
<dbReference type="OMA" id="FVFEIGM"/>
<dbReference type="AlphaFoldDB" id="A0A2G2ZAF9"/>
<comment type="caution">
    <text evidence="3">The sequence shown here is derived from an EMBL/GenBank/DDBJ whole genome shotgun (WGS) entry which is preliminary data.</text>
</comment>